<accession>A0A5C3QXN5</accession>
<gene>
    <name evidence="3" type="ORF">BDV98DRAFT_160481</name>
</gene>
<dbReference type="OrthoDB" id="3267487at2759"/>
<feature type="region of interest" description="Disordered" evidence="1">
    <location>
        <begin position="330"/>
        <end position="350"/>
    </location>
</feature>
<feature type="transmembrane region" description="Helical" evidence="2">
    <location>
        <begin position="402"/>
        <end position="422"/>
    </location>
</feature>
<feature type="transmembrane region" description="Helical" evidence="2">
    <location>
        <begin position="161"/>
        <end position="182"/>
    </location>
</feature>
<feature type="region of interest" description="Disordered" evidence="1">
    <location>
        <begin position="513"/>
        <end position="551"/>
    </location>
</feature>
<feature type="compositionally biased region" description="Low complexity" evidence="1">
    <location>
        <begin position="485"/>
        <end position="497"/>
    </location>
</feature>
<feature type="transmembrane region" description="Helical" evidence="2">
    <location>
        <begin position="62"/>
        <end position="86"/>
    </location>
</feature>
<keyword evidence="2" id="KW-0812">Transmembrane</keyword>
<protein>
    <submittedName>
        <fullName evidence="3">Uncharacterized protein</fullName>
    </submittedName>
</protein>
<keyword evidence="2" id="KW-1133">Transmembrane helix</keyword>
<evidence type="ECO:0000256" key="2">
    <source>
        <dbReference type="SAM" id="Phobius"/>
    </source>
</evidence>
<dbReference type="AlphaFoldDB" id="A0A5C3QXN5"/>
<dbReference type="Proteomes" id="UP000305067">
    <property type="component" value="Unassembled WGS sequence"/>
</dbReference>
<dbReference type="SUPFAM" id="SSF103473">
    <property type="entry name" value="MFS general substrate transporter"/>
    <property type="match status" value="1"/>
</dbReference>
<dbReference type="InterPro" id="IPR036259">
    <property type="entry name" value="MFS_trans_sf"/>
</dbReference>
<dbReference type="EMBL" id="ML178815">
    <property type="protein sequence ID" value="TFL06662.1"/>
    <property type="molecule type" value="Genomic_DNA"/>
</dbReference>
<organism evidence="3 4">
    <name type="scientific">Pterulicium gracile</name>
    <dbReference type="NCBI Taxonomy" id="1884261"/>
    <lineage>
        <taxon>Eukaryota</taxon>
        <taxon>Fungi</taxon>
        <taxon>Dikarya</taxon>
        <taxon>Basidiomycota</taxon>
        <taxon>Agaricomycotina</taxon>
        <taxon>Agaricomycetes</taxon>
        <taxon>Agaricomycetidae</taxon>
        <taxon>Agaricales</taxon>
        <taxon>Pleurotineae</taxon>
        <taxon>Pterulaceae</taxon>
        <taxon>Pterulicium</taxon>
    </lineage>
</organism>
<reference evidence="3 4" key="1">
    <citation type="journal article" date="2019" name="Nat. Ecol. Evol.">
        <title>Megaphylogeny resolves global patterns of mushroom evolution.</title>
        <authorList>
            <person name="Varga T."/>
            <person name="Krizsan K."/>
            <person name="Foldi C."/>
            <person name="Dima B."/>
            <person name="Sanchez-Garcia M."/>
            <person name="Sanchez-Ramirez S."/>
            <person name="Szollosi G.J."/>
            <person name="Szarkandi J.G."/>
            <person name="Papp V."/>
            <person name="Albert L."/>
            <person name="Andreopoulos W."/>
            <person name="Angelini C."/>
            <person name="Antonin V."/>
            <person name="Barry K.W."/>
            <person name="Bougher N.L."/>
            <person name="Buchanan P."/>
            <person name="Buyck B."/>
            <person name="Bense V."/>
            <person name="Catcheside P."/>
            <person name="Chovatia M."/>
            <person name="Cooper J."/>
            <person name="Damon W."/>
            <person name="Desjardin D."/>
            <person name="Finy P."/>
            <person name="Geml J."/>
            <person name="Haridas S."/>
            <person name="Hughes K."/>
            <person name="Justo A."/>
            <person name="Karasinski D."/>
            <person name="Kautmanova I."/>
            <person name="Kiss B."/>
            <person name="Kocsube S."/>
            <person name="Kotiranta H."/>
            <person name="LaButti K.M."/>
            <person name="Lechner B.E."/>
            <person name="Liimatainen K."/>
            <person name="Lipzen A."/>
            <person name="Lukacs Z."/>
            <person name="Mihaltcheva S."/>
            <person name="Morgado L.N."/>
            <person name="Niskanen T."/>
            <person name="Noordeloos M.E."/>
            <person name="Ohm R.A."/>
            <person name="Ortiz-Santana B."/>
            <person name="Ovrebo C."/>
            <person name="Racz N."/>
            <person name="Riley R."/>
            <person name="Savchenko A."/>
            <person name="Shiryaev A."/>
            <person name="Soop K."/>
            <person name="Spirin V."/>
            <person name="Szebenyi C."/>
            <person name="Tomsovsky M."/>
            <person name="Tulloss R.E."/>
            <person name="Uehling J."/>
            <person name="Grigoriev I.V."/>
            <person name="Vagvolgyi C."/>
            <person name="Papp T."/>
            <person name="Martin F.M."/>
            <person name="Miettinen O."/>
            <person name="Hibbett D.S."/>
            <person name="Nagy L.G."/>
        </authorList>
    </citation>
    <scope>NUCLEOTIDE SEQUENCE [LARGE SCALE GENOMIC DNA]</scope>
    <source>
        <strain evidence="3 4">CBS 309.79</strain>
    </source>
</reference>
<sequence>MASNSASTPDSVVILLQTSVLVPHFSKYYEGSIHSFYPNYTPVEDGSLVTDVYLRQLRTSQLAILVHTALFLMFLRNIFVSADYVYSGKIKRKGLLKVLLASQIIAAPIFLVIIIDFFNPSGSCPMLARSALFLNAISMGFLLTGILAVKAYRCLENSKWVLGTCVALRALSTVVSGLSAQHLQATRRLTGGCTVHVEKRLFFIYLILQLLESLFLCACFFFTLWKTRRNPIARGRISLAIHSDDGASFVRSTHTDDSCHPRGWWDYNAKSGSCAHQPLSSPPLKSEGFTPITVPSFLTRLRGVGAPTKREYEIKRTTINPLRRLPFGVLTRNKPRPGSDPDRASAAPSSTFSRLVPRMVLFKQVMKDELLYTAVMSSGCLFFLVLVVLSTQLSFGLQSYHWLFLYWAFVSLLSVHSFGQVVKRHEREALLQHPSAWENSPRPDGLNGRPRFSMSWSATTRSISSPPDDHSDIQNLLQPPTRARSWQSSSTSSSLPSRSISFDAATVSSLRENYSCNMSSPPPCHSPSTSISTMKSRFQSKPDRLDRTAVD</sequence>
<feature type="transmembrane region" description="Helical" evidence="2">
    <location>
        <begin position="98"/>
        <end position="118"/>
    </location>
</feature>
<evidence type="ECO:0000256" key="1">
    <source>
        <dbReference type="SAM" id="MobiDB-lite"/>
    </source>
</evidence>
<proteinExistence type="predicted"/>
<feature type="compositionally biased region" description="Basic and acidic residues" evidence="1">
    <location>
        <begin position="540"/>
        <end position="551"/>
    </location>
</feature>
<feature type="transmembrane region" description="Helical" evidence="2">
    <location>
        <begin position="202"/>
        <end position="225"/>
    </location>
</feature>
<feature type="region of interest" description="Disordered" evidence="1">
    <location>
        <begin position="459"/>
        <end position="497"/>
    </location>
</feature>
<feature type="transmembrane region" description="Helical" evidence="2">
    <location>
        <begin position="130"/>
        <end position="149"/>
    </location>
</feature>
<keyword evidence="4" id="KW-1185">Reference proteome</keyword>
<evidence type="ECO:0000313" key="3">
    <source>
        <dbReference type="EMBL" id="TFL06662.1"/>
    </source>
</evidence>
<keyword evidence="2" id="KW-0472">Membrane</keyword>
<evidence type="ECO:0000313" key="4">
    <source>
        <dbReference type="Proteomes" id="UP000305067"/>
    </source>
</evidence>
<name>A0A5C3QXN5_9AGAR</name>
<feature type="transmembrane region" description="Helical" evidence="2">
    <location>
        <begin position="370"/>
        <end position="390"/>
    </location>
</feature>